<accession>A0A367Y537</accession>
<sequence>MVVYKNCHCIPDSLIRDELEAASSRLSDEDVDLVVATAVADARSDESEPIKYSGLPSYLEVGKPKLNYSDFTP</sequence>
<dbReference type="EMBL" id="QLNQ01000026">
    <property type="protein sequence ID" value="RCK60710.1"/>
    <property type="molecule type" value="Genomic_DNA"/>
</dbReference>
<comment type="caution">
    <text evidence="1">The sequence shown here is derived from an EMBL/GenBank/DDBJ whole genome shotgun (WGS) entry which is preliminary data.</text>
</comment>
<proteinExistence type="predicted"/>
<dbReference type="AlphaFoldDB" id="A0A367Y537"/>
<gene>
    <name evidence="1" type="ORF">Cantr_08378</name>
</gene>
<dbReference type="Proteomes" id="UP000253472">
    <property type="component" value="Unassembled WGS sequence"/>
</dbReference>
<evidence type="ECO:0000313" key="2">
    <source>
        <dbReference type="Proteomes" id="UP000253472"/>
    </source>
</evidence>
<name>A0A367Y537_9ASCO</name>
<organism evidence="1 2">
    <name type="scientific">Candida viswanathii</name>
    <dbReference type="NCBI Taxonomy" id="5486"/>
    <lineage>
        <taxon>Eukaryota</taxon>
        <taxon>Fungi</taxon>
        <taxon>Dikarya</taxon>
        <taxon>Ascomycota</taxon>
        <taxon>Saccharomycotina</taxon>
        <taxon>Pichiomycetes</taxon>
        <taxon>Debaryomycetaceae</taxon>
        <taxon>Candida/Lodderomyces clade</taxon>
        <taxon>Candida</taxon>
    </lineage>
</organism>
<evidence type="ECO:0000313" key="1">
    <source>
        <dbReference type="EMBL" id="RCK60710.1"/>
    </source>
</evidence>
<protein>
    <submittedName>
        <fullName evidence="1">Uncharacterized protein</fullName>
    </submittedName>
</protein>
<keyword evidence="2" id="KW-1185">Reference proteome</keyword>
<reference evidence="1 2" key="1">
    <citation type="submission" date="2018-06" db="EMBL/GenBank/DDBJ databases">
        <title>Whole genome sequencing of Candida tropicalis (genome annotated by CSBL at Korea University).</title>
        <authorList>
            <person name="Ahn J."/>
        </authorList>
    </citation>
    <scope>NUCLEOTIDE SEQUENCE [LARGE SCALE GENOMIC DNA]</scope>
    <source>
        <strain evidence="1 2">ATCC 20962</strain>
    </source>
</reference>